<comment type="caution">
    <text evidence="1">The sequence shown here is derived from an EMBL/GenBank/DDBJ whole genome shotgun (WGS) entry which is preliminary data.</text>
</comment>
<proteinExistence type="predicted"/>
<sequence>MRLSGCVHLELTNDIHPPCMEIYEGSFHGGGKYRMFHSSPRIDKLTYLGMQISLELPNFTPEDIYIQEYKVGSLVVVEIDWCLGVGNRRLQSAHYCIHGEKLSKSTRALRNQLLNNHLVLSIDLKSRKVHPFIEVNYDFEQGLIIYTVMTHESDVTKKNSITEIRAKHINISISPILNIEDNHKPGDPLPFISLQSKKIYLPLQGDFIMSWLKHNTYATMYKFIIPPVKHGIFSPADFVTNKSLFTLTRPYVQNSKISELDVDISSKVSNDIRVAIMANIRRGAWFYTQYSVIPPTEDGYLHVNVINSKEKCEIYKANLLECITHVEIFQHVTHDWQYAIVNIDRYTLPYTRCQRPTKIQEAFKRIYDKDKTVYYNLNRFTKDVYINMLYNIEVHPKNNKQDSSEMETSST</sequence>
<dbReference type="Proteomes" id="UP001057455">
    <property type="component" value="Unassembled WGS sequence"/>
</dbReference>
<name>A0A9W5WVY8_BABOV</name>
<keyword evidence="2" id="KW-1185">Reference proteome</keyword>
<organism evidence="1 2">
    <name type="scientific">Babesia ovis</name>
    <dbReference type="NCBI Taxonomy" id="5869"/>
    <lineage>
        <taxon>Eukaryota</taxon>
        <taxon>Sar</taxon>
        <taxon>Alveolata</taxon>
        <taxon>Apicomplexa</taxon>
        <taxon>Aconoidasida</taxon>
        <taxon>Piroplasmida</taxon>
        <taxon>Babesiidae</taxon>
        <taxon>Babesia</taxon>
    </lineage>
</organism>
<protein>
    <submittedName>
        <fullName evidence="1">Spherical body protein, putative</fullName>
    </submittedName>
</protein>
<dbReference type="EMBL" id="BLIY01000022">
    <property type="protein sequence ID" value="GFE55438.1"/>
    <property type="molecule type" value="Genomic_DNA"/>
</dbReference>
<evidence type="ECO:0000313" key="2">
    <source>
        <dbReference type="Proteomes" id="UP001057455"/>
    </source>
</evidence>
<accession>A0A9W5WVY8</accession>
<reference evidence="1" key="1">
    <citation type="submission" date="2019-12" db="EMBL/GenBank/DDBJ databases">
        <title>Genome sequence of Babesia ovis.</title>
        <authorList>
            <person name="Yamagishi J."/>
            <person name="Sevinc F."/>
            <person name="Xuan X."/>
        </authorList>
    </citation>
    <scope>NUCLEOTIDE SEQUENCE</scope>
    <source>
        <strain evidence="1">Selcuk</strain>
    </source>
</reference>
<dbReference type="AlphaFoldDB" id="A0A9W5WVY8"/>
<gene>
    <name evidence="1" type="ORF">BaOVIS_028420</name>
</gene>
<evidence type="ECO:0000313" key="1">
    <source>
        <dbReference type="EMBL" id="GFE55438.1"/>
    </source>
</evidence>